<organism evidence="1 2">
    <name type="scientific">Melittangium boletus DSM 14713</name>
    <dbReference type="NCBI Taxonomy" id="1294270"/>
    <lineage>
        <taxon>Bacteria</taxon>
        <taxon>Pseudomonadati</taxon>
        <taxon>Myxococcota</taxon>
        <taxon>Myxococcia</taxon>
        <taxon>Myxococcales</taxon>
        <taxon>Cystobacterineae</taxon>
        <taxon>Archangiaceae</taxon>
        <taxon>Melittangium</taxon>
    </lineage>
</organism>
<reference evidence="1 2" key="1">
    <citation type="submission" date="2017-06" db="EMBL/GenBank/DDBJ databases">
        <authorList>
            <person name="Kim H.J."/>
            <person name="Triplett B.A."/>
        </authorList>
    </citation>
    <scope>NUCLEOTIDE SEQUENCE [LARGE SCALE GENOMIC DNA]</scope>
    <source>
        <strain evidence="1 2">DSM 14713</strain>
    </source>
</reference>
<sequence length="200" mass="21769">MHSSPDTAASAPGLEQLLALANPTDTCRGLFFNGVLEAARVLGGEELRAMCFRAVGERKFVDFFSYPVTDFLRAVFLASETLGPTMGGVDSVMRLLGRRGTGDFLCSTVGKTMLALAGTDPYRLLSTVPSGCRASLSYGERSVERLGERHARMMARRDFLPLPYNEGLLTAALEQSSAQGIRVQGHRRALLDVDYEVSWS</sequence>
<gene>
    <name evidence="1" type="ORF">MEBOL_005142</name>
</gene>
<dbReference type="OrthoDB" id="5523318at2"/>
<dbReference type="EMBL" id="CP022163">
    <property type="protein sequence ID" value="ATB31679.1"/>
    <property type="molecule type" value="Genomic_DNA"/>
</dbReference>
<name>A0A250IIN2_9BACT</name>
<dbReference type="RefSeq" id="WP_157775484.1">
    <property type="nucleotide sequence ID" value="NZ_CP022163.1"/>
</dbReference>
<dbReference type="AlphaFoldDB" id="A0A250IIN2"/>
<protein>
    <recommendedName>
        <fullName evidence="3">TIGR02265 family protein</fullName>
    </recommendedName>
</protein>
<dbReference type="Pfam" id="PF09536">
    <property type="entry name" value="DUF2378"/>
    <property type="match status" value="1"/>
</dbReference>
<dbReference type="Proteomes" id="UP000217289">
    <property type="component" value="Chromosome"/>
</dbReference>
<evidence type="ECO:0000313" key="2">
    <source>
        <dbReference type="Proteomes" id="UP000217289"/>
    </source>
</evidence>
<proteinExistence type="predicted"/>
<dbReference type="NCBIfam" id="TIGR02265">
    <property type="entry name" value="Mxa_TIGR02265"/>
    <property type="match status" value="1"/>
</dbReference>
<evidence type="ECO:0008006" key="3">
    <source>
        <dbReference type="Google" id="ProtNLM"/>
    </source>
</evidence>
<dbReference type="KEGG" id="mbd:MEBOL_005142"/>
<evidence type="ECO:0000313" key="1">
    <source>
        <dbReference type="EMBL" id="ATB31679.1"/>
    </source>
</evidence>
<dbReference type="InterPro" id="IPR011751">
    <property type="entry name" value="Mxa_paralog_2265"/>
</dbReference>
<keyword evidence="2" id="KW-1185">Reference proteome</keyword>
<accession>A0A250IIN2</accession>